<evidence type="ECO:0000313" key="5">
    <source>
        <dbReference type="Proteomes" id="UP000014023"/>
    </source>
</evidence>
<dbReference type="InterPro" id="IPR008979">
    <property type="entry name" value="Galactose-bd-like_sf"/>
</dbReference>
<feature type="coiled-coil region" evidence="2">
    <location>
        <begin position="96"/>
        <end position="126"/>
    </location>
</feature>
<proteinExistence type="predicted"/>
<dbReference type="Pfam" id="PF02018">
    <property type="entry name" value="CBM_4_9"/>
    <property type="match status" value="1"/>
</dbReference>
<dbReference type="Proteomes" id="UP000014023">
    <property type="component" value="Unassembled WGS sequence"/>
</dbReference>
<evidence type="ECO:0000256" key="1">
    <source>
        <dbReference type="ARBA" id="ARBA00022801"/>
    </source>
</evidence>
<dbReference type="EMBL" id="AHFL01000051">
    <property type="protein sequence ID" value="EOO62412.1"/>
    <property type="molecule type" value="Genomic_DNA"/>
</dbReference>
<keyword evidence="1" id="KW-0378">Hydrolase</keyword>
<dbReference type="Gene3D" id="2.60.120.260">
    <property type="entry name" value="Galactose-binding domain-like"/>
    <property type="match status" value="1"/>
</dbReference>
<dbReference type="RefSeq" id="WP_016125991.1">
    <property type="nucleotide sequence ID" value="NZ_KB976269.1"/>
</dbReference>
<name>A0A9W5V672_BACCE</name>
<dbReference type="AlphaFoldDB" id="A0A9W5V672"/>
<reference evidence="4 5" key="1">
    <citation type="submission" date="2012-12" db="EMBL/GenBank/DDBJ databases">
        <title>The Genome Sequence of Bacillus cereus VD196.</title>
        <authorList>
            <consortium name="The Broad Institute Genome Sequencing Platform"/>
            <consortium name="The Broad Institute Genome Sequencing Center for Infectious Disease"/>
            <person name="Feldgarden M."/>
            <person name="Van der Auwera G.A."/>
            <person name="Mahillon J."/>
            <person name="Duprez V."/>
            <person name="Timmery S."/>
            <person name="Mattelet C."/>
            <person name="Dierick K."/>
            <person name="Sun M."/>
            <person name="Yu Z."/>
            <person name="Zhu L."/>
            <person name="Hu X."/>
            <person name="Shank E.B."/>
            <person name="Swiecicka I."/>
            <person name="Hansen B.M."/>
            <person name="Andrup L."/>
            <person name="Walker B."/>
            <person name="Young S.K."/>
            <person name="Zeng Q."/>
            <person name="Gargeya S."/>
            <person name="Fitzgerald M."/>
            <person name="Haas B."/>
            <person name="Abouelleil A."/>
            <person name="Alvarado L."/>
            <person name="Arachchi H.M."/>
            <person name="Berlin A.M."/>
            <person name="Chapman S.B."/>
            <person name="Dewar J."/>
            <person name="Goldberg J."/>
            <person name="Griggs A."/>
            <person name="Gujja S."/>
            <person name="Hansen M."/>
            <person name="Howarth C."/>
            <person name="Imamovic A."/>
            <person name="Larimer J."/>
            <person name="McCowan C."/>
            <person name="Murphy C."/>
            <person name="Neiman D."/>
            <person name="Pearson M."/>
            <person name="Priest M."/>
            <person name="Roberts A."/>
            <person name="Saif S."/>
            <person name="Shea T."/>
            <person name="Sisk P."/>
            <person name="Sykes S."/>
            <person name="Wortman J."/>
            <person name="Nusbaum C."/>
            <person name="Birren B."/>
        </authorList>
    </citation>
    <scope>NUCLEOTIDE SEQUENCE [LARGE SCALE GENOMIC DNA]</scope>
    <source>
        <strain evidence="4 5">VD196</strain>
    </source>
</reference>
<evidence type="ECO:0000313" key="4">
    <source>
        <dbReference type="EMBL" id="EOO62412.1"/>
    </source>
</evidence>
<sequence>GNYTVDIPKQPGGAEVIVTLIDAAGNTSQPTTTKVKTDLATQEKAVKEAKYTIDHLFTDSSRAKYDHDFTTVKKGAIQIHVTEQHMTEAMEKLSAVSDDHKEKAALQKEMERAQKLLKDREKEQEGNLVQNGLFDSGLDKWKPWLGTGATTPTVKTDDEKSKNVIKVDPNSSVEQVLTGLEPNTTYELTAYAKTENNEKFSIGVKNIGTANVTVPIYSKEYSQAHLTFKTGPNSTTATIYLYKNGGTKAGYADVVIAKKVVGK</sequence>
<accession>A0A9W5V672</accession>
<feature type="non-terminal residue" evidence="4">
    <location>
        <position position="1"/>
    </location>
</feature>
<evidence type="ECO:0000259" key="3">
    <source>
        <dbReference type="Pfam" id="PF02018"/>
    </source>
</evidence>
<feature type="domain" description="CBM-cenC" evidence="3">
    <location>
        <begin position="126"/>
        <end position="243"/>
    </location>
</feature>
<gene>
    <name evidence="4" type="ORF">IKE_05691</name>
</gene>
<organism evidence="4 5">
    <name type="scientific">Bacillus cereus VD196</name>
    <dbReference type="NCBI Taxonomy" id="1053243"/>
    <lineage>
        <taxon>Bacteria</taxon>
        <taxon>Bacillati</taxon>
        <taxon>Bacillota</taxon>
        <taxon>Bacilli</taxon>
        <taxon>Bacillales</taxon>
        <taxon>Bacillaceae</taxon>
        <taxon>Bacillus</taxon>
        <taxon>Bacillus cereus group</taxon>
    </lineage>
</organism>
<protein>
    <recommendedName>
        <fullName evidence="3">CBM-cenC domain-containing protein</fullName>
    </recommendedName>
</protein>
<keyword evidence="2" id="KW-0175">Coiled coil</keyword>
<evidence type="ECO:0000256" key="2">
    <source>
        <dbReference type="SAM" id="Coils"/>
    </source>
</evidence>
<dbReference type="SUPFAM" id="SSF49785">
    <property type="entry name" value="Galactose-binding domain-like"/>
    <property type="match status" value="1"/>
</dbReference>
<dbReference type="GO" id="GO:0016798">
    <property type="term" value="F:hydrolase activity, acting on glycosyl bonds"/>
    <property type="evidence" value="ECO:0007669"/>
    <property type="project" value="InterPro"/>
</dbReference>
<comment type="caution">
    <text evidence="4">The sequence shown here is derived from an EMBL/GenBank/DDBJ whole genome shotgun (WGS) entry which is preliminary data.</text>
</comment>
<dbReference type="InterPro" id="IPR003305">
    <property type="entry name" value="CenC_carb-bd"/>
</dbReference>